<dbReference type="EMBL" id="PVWO01000015">
    <property type="protein sequence ID" value="PSB59069.1"/>
    <property type="molecule type" value="Genomic_DNA"/>
</dbReference>
<evidence type="ECO:0000313" key="6">
    <source>
        <dbReference type="EMBL" id="PSB59069.1"/>
    </source>
</evidence>
<dbReference type="PROSITE" id="PS50977">
    <property type="entry name" value="HTH_TETR_2"/>
    <property type="match status" value="1"/>
</dbReference>
<dbReference type="Gene3D" id="1.10.443.10">
    <property type="entry name" value="Intergrase catalytic core"/>
    <property type="match status" value="1"/>
</dbReference>
<dbReference type="InterPro" id="IPR002104">
    <property type="entry name" value="Integrase_catalytic"/>
</dbReference>
<keyword evidence="2" id="KW-0233">DNA recombination</keyword>
<dbReference type="InterPro" id="IPR009057">
    <property type="entry name" value="Homeodomain-like_sf"/>
</dbReference>
<comment type="caution">
    <text evidence="6">The sequence shown here is derived from an EMBL/GenBank/DDBJ whole genome shotgun (WGS) entry which is preliminary data.</text>
</comment>
<dbReference type="PROSITE" id="PS51898">
    <property type="entry name" value="TYR_RECOMBINASE"/>
    <property type="match status" value="1"/>
</dbReference>
<evidence type="ECO:0000313" key="7">
    <source>
        <dbReference type="Proteomes" id="UP000238937"/>
    </source>
</evidence>
<dbReference type="PANTHER" id="PTHR30055:SF226">
    <property type="entry name" value="HTH-TYPE TRANSCRIPTIONAL REGULATOR PKSA"/>
    <property type="match status" value="1"/>
</dbReference>
<reference evidence="6 7" key="1">
    <citation type="submission" date="2018-03" db="EMBL/GenBank/DDBJ databases">
        <title>The ancient ancestry and fast evolution of plastids.</title>
        <authorList>
            <person name="Moore K.R."/>
            <person name="Magnabosco C."/>
            <person name="Momper L."/>
            <person name="Gold D.A."/>
            <person name="Bosak T."/>
            <person name="Fournier G.P."/>
        </authorList>
    </citation>
    <scope>NUCLEOTIDE SEQUENCE [LARGE SCALE GENOMIC DNA]</scope>
    <source>
        <strain evidence="6 7">CCALA 037</strain>
    </source>
</reference>
<dbReference type="PANTHER" id="PTHR30055">
    <property type="entry name" value="HTH-TYPE TRANSCRIPTIONAL REGULATOR RUTR"/>
    <property type="match status" value="1"/>
</dbReference>
<evidence type="ECO:0000256" key="2">
    <source>
        <dbReference type="ARBA" id="ARBA00023172"/>
    </source>
</evidence>
<dbReference type="GO" id="GO:0006310">
    <property type="term" value="P:DNA recombination"/>
    <property type="evidence" value="ECO:0007669"/>
    <property type="project" value="UniProtKB-KW"/>
</dbReference>
<dbReference type="InterPro" id="IPR011010">
    <property type="entry name" value="DNA_brk_join_enz"/>
</dbReference>
<feature type="domain" description="HTH tetR-type" evidence="4">
    <location>
        <begin position="6"/>
        <end position="66"/>
    </location>
</feature>
<dbReference type="GO" id="GO:0003700">
    <property type="term" value="F:DNA-binding transcription factor activity"/>
    <property type="evidence" value="ECO:0007669"/>
    <property type="project" value="TreeGrafter"/>
</dbReference>
<dbReference type="InterPro" id="IPR050109">
    <property type="entry name" value="HTH-type_TetR-like_transc_reg"/>
</dbReference>
<proteinExistence type="predicted"/>
<dbReference type="SUPFAM" id="SSF46689">
    <property type="entry name" value="Homeodomain-like"/>
    <property type="match status" value="1"/>
</dbReference>
<dbReference type="Proteomes" id="UP000238937">
    <property type="component" value="Unassembled WGS sequence"/>
</dbReference>
<dbReference type="AlphaFoldDB" id="A0A2T1GMG2"/>
<dbReference type="SUPFAM" id="SSF56349">
    <property type="entry name" value="DNA breaking-rejoining enzymes"/>
    <property type="match status" value="1"/>
</dbReference>
<dbReference type="Pfam" id="PF00589">
    <property type="entry name" value="Phage_integrase"/>
    <property type="match status" value="1"/>
</dbReference>
<dbReference type="GO" id="GO:0000976">
    <property type="term" value="F:transcription cis-regulatory region binding"/>
    <property type="evidence" value="ECO:0007669"/>
    <property type="project" value="TreeGrafter"/>
</dbReference>
<dbReference type="InterPro" id="IPR001647">
    <property type="entry name" value="HTH_TetR"/>
</dbReference>
<gene>
    <name evidence="6" type="ORF">C7B77_02320</name>
</gene>
<keyword evidence="1 3" id="KW-0238">DNA-binding</keyword>
<evidence type="ECO:0000259" key="4">
    <source>
        <dbReference type="PROSITE" id="PS50977"/>
    </source>
</evidence>
<dbReference type="GO" id="GO:0015074">
    <property type="term" value="P:DNA integration"/>
    <property type="evidence" value="ECO:0007669"/>
    <property type="project" value="InterPro"/>
</dbReference>
<name>A0A2T1GMG2_9CYAN</name>
<dbReference type="InterPro" id="IPR013762">
    <property type="entry name" value="Integrase-like_cat_sf"/>
</dbReference>
<evidence type="ECO:0000256" key="3">
    <source>
        <dbReference type="PROSITE-ProRule" id="PRU00335"/>
    </source>
</evidence>
<dbReference type="PRINTS" id="PR00455">
    <property type="entry name" value="HTHTETR"/>
</dbReference>
<feature type="DNA-binding region" description="H-T-H motif" evidence="3">
    <location>
        <begin position="29"/>
        <end position="48"/>
    </location>
</feature>
<evidence type="ECO:0000256" key="1">
    <source>
        <dbReference type="ARBA" id="ARBA00023125"/>
    </source>
</evidence>
<dbReference type="RefSeq" id="WP_106299929.1">
    <property type="nucleotide sequence ID" value="NZ_PVWO01000015.1"/>
</dbReference>
<organism evidence="6 7">
    <name type="scientific">Chamaesiphon polymorphus CCALA 037</name>
    <dbReference type="NCBI Taxonomy" id="2107692"/>
    <lineage>
        <taxon>Bacteria</taxon>
        <taxon>Bacillati</taxon>
        <taxon>Cyanobacteriota</taxon>
        <taxon>Cyanophyceae</taxon>
        <taxon>Gomontiellales</taxon>
        <taxon>Chamaesiphonaceae</taxon>
        <taxon>Chamaesiphon</taxon>
    </lineage>
</organism>
<dbReference type="OrthoDB" id="277085at2"/>
<feature type="domain" description="Tyr recombinase" evidence="5">
    <location>
        <begin position="209"/>
        <end position="400"/>
    </location>
</feature>
<evidence type="ECO:0000259" key="5">
    <source>
        <dbReference type="PROSITE" id="PS51898"/>
    </source>
</evidence>
<dbReference type="Pfam" id="PF00440">
    <property type="entry name" value="TetR_N"/>
    <property type="match status" value="1"/>
</dbReference>
<sequence>MPSSRNLTRQKIIQAAIELFASQGVSETTTKQIAELAQVNEVTLFRQFGNKHGLLLAVIEDADVFAQLGQSLTTELPPASSLAEMLRAYANTCLQALEQTPAVIRSLVGESGQYSIENRQGLGRSFDRANRRVAKYLKTNIGESQSDLQLPIEQLTSLLHTLLFGYATIELTSEFHGLWRDRADFLDRVVALFVAGAVAENNRQLTSASLPETQTIQQDLPEPIVHQILQQAKKHSPQAYALVYILFGAGLSANEIVSLTRSNHLSSSDRQLLQITHGSMRQVPVNQWILGKRYGSYLKNPLTQWLRSRKDTHPALFINPDGEALTAADLRQLWQQSIDGLLSPTGTPPTIEQAQATWCVEMLMRGLSIEAMQVLTGWETSQLEPYVRRANELTVLAQAFNVDTSQRSHG</sequence>
<protein>
    <submittedName>
        <fullName evidence="6">TetR family transcriptional regulator</fullName>
    </submittedName>
</protein>
<keyword evidence="7" id="KW-1185">Reference proteome</keyword>
<dbReference type="Gene3D" id="1.10.357.10">
    <property type="entry name" value="Tetracycline Repressor, domain 2"/>
    <property type="match status" value="1"/>
</dbReference>
<accession>A0A2T1GMG2</accession>